<sequence>MGFFADKSMARPESRRKKEEKPSRVDPQPSAPLHDPTTPLTLARQTPGLSRQPNALCPTAPPKLILQTRKKDRTSGWWFRFATVNRTARRRLSRVEDPGTIGTHGILRGRVASPESRRNKDRDRVLLCFWLGLDTSQS</sequence>
<name>A0ABQ0LW72_MYCCL</name>
<accession>A0ABQ0LW72</accession>
<dbReference type="Proteomes" id="UP000815677">
    <property type="component" value="Unassembled WGS sequence"/>
</dbReference>
<proteinExistence type="predicted"/>
<organism evidence="2 3">
    <name type="scientific">Mycena chlorophos</name>
    <name type="common">Agaric fungus</name>
    <name type="synonym">Agaricus chlorophos</name>
    <dbReference type="NCBI Taxonomy" id="658473"/>
    <lineage>
        <taxon>Eukaryota</taxon>
        <taxon>Fungi</taxon>
        <taxon>Dikarya</taxon>
        <taxon>Basidiomycota</taxon>
        <taxon>Agaricomycotina</taxon>
        <taxon>Agaricomycetes</taxon>
        <taxon>Agaricomycetidae</taxon>
        <taxon>Agaricales</taxon>
        <taxon>Marasmiineae</taxon>
        <taxon>Mycenaceae</taxon>
        <taxon>Mycena</taxon>
    </lineage>
</organism>
<evidence type="ECO:0000313" key="2">
    <source>
        <dbReference type="EMBL" id="GAT55320.1"/>
    </source>
</evidence>
<dbReference type="EMBL" id="DF848977">
    <property type="protein sequence ID" value="GAT55320.1"/>
    <property type="molecule type" value="Genomic_DNA"/>
</dbReference>
<feature type="region of interest" description="Disordered" evidence="1">
    <location>
        <begin position="1"/>
        <end position="62"/>
    </location>
</feature>
<gene>
    <name evidence="2" type="ORF">MCHLO_12100</name>
</gene>
<protein>
    <submittedName>
        <fullName evidence="2">Uncharacterized protein</fullName>
    </submittedName>
</protein>
<evidence type="ECO:0000313" key="3">
    <source>
        <dbReference type="Proteomes" id="UP000815677"/>
    </source>
</evidence>
<feature type="compositionally biased region" description="Basic and acidic residues" evidence="1">
    <location>
        <begin position="8"/>
        <end position="24"/>
    </location>
</feature>
<keyword evidence="3" id="KW-1185">Reference proteome</keyword>
<evidence type="ECO:0000256" key="1">
    <source>
        <dbReference type="SAM" id="MobiDB-lite"/>
    </source>
</evidence>
<feature type="compositionally biased region" description="Polar residues" evidence="1">
    <location>
        <begin position="38"/>
        <end position="53"/>
    </location>
</feature>
<reference evidence="2" key="1">
    <citation type="submission" date="2014-09" db="EMBL/GenBank/DDBJ databases">
        <title>Genome sequence of the luminous mushroom Mycena chlorophos for searching fungal bioluminescence genes.</title>
        <authorList>
            <person name="Tanaka Y."/>
            <person name="Kasuga D."/>
            <person name="Oba Y."/>
            <person name="Hase S."/>
            <person name="Sato K."/>
            <person name="Oba Y."/>
            <person name="Sakakibara Y."/>
        </authorList>
    </citation>
    <scope>NUCLEOTIDE SEQUENCE</scope>
</reference>